<dbReference type="AlphaFoldDB" id="Q4DAJ8"/>
<dbReference type="InterPro" id="IPR000595">
    <property type="entry name" value="cNMP-bd_dom"/>
</dbReference>
<evidence type="ECO:0000313" key="4">
    <source>
        <dbReference type="Proteomes" id="UP000002296"/>
    </source>
</evidence>
<feature type="domain" description="Cyclic nucleotide-binding" evidence="2">
    <location>
        <begin position="621"/>
        <end position="714"/>
    </location>
</feature>
<feature type="transmembrane region" description="Helical" evidence="1">
    <location>
        <begin position="51"/>
        <end position="71"/>
    </location>
</feature>
<dbReference type="EMBL" id="AAHK01000734">
    <property type="protein sequence ID" value="EAN89542.1"/>
    <property type="molecule type" value="Genomic_DNA"/>
</dbReference>
<evidence type="ECO:0000256" key="1">
    <source>
        <dbReference type="SAM" id="Phobius"/>
    </source>
</evidence>
<keyword evidence="1" id="KW-0812">Transmembrane</keyword>
<dbReference type="KEGG" id="tcr:508273.30"/>
<dbReference type="OMA" id="YIRHEEL"/>
<feature type="domain" description="Cyclic nucleotide-binding" evidence="2">
    <location>
        <begin position="386"/>
        <end position="512"/>
    </location>
</feature>
<dbReference type="InterPro" id="IPR018490">
    <property type="entry name" value="cNMP-bd_dom_sf"/>
</dbReference>
<protein>
    <recommendedName>
        <fullName evidence="2">Cyclic nucleotide-binding domain-containing protein</fullName>
    </recommendedName>
</protein>
<dbReference type="Gene3D" id="2.60.120.10">
    <property type="entry name" value="Jelly Rolls"/>
    <property type="match status" value="3"/>
</dbReference>
<sequence length="799" mass="90040">MSSIICNSVSRYLCMHFGASVYFFFFFPHTHSVCVCLLCSYSTGSVSFGSYFSYQSLCEASIIIIILVFSVSNHFYNFMFFIFSLFMYKAVYGVLFEGGLYFLGMRADTTQAFLPSGEKLYSFPERVVKEVRGIALAVIRCLFCPILRRYLAGMHRRRVLQLRRGSGELEAKMLHALEQLSAPAQVAHAVEMGTELARVSWVMKQVAASADYRVFTQREFVQYLGEPGNAVVVLLVGSVTRRVRMARVRGKSVLEKTIFRSFTAPGSVVQGDETSQVSRASSALSLRRSSVSNVYSEKPSQCTVVCAPAVFGEYNTVGGYPWTEYIVAESPLVVTASLSKNAYCEILGAFPRHIQKQVLLMALQSREKLIPLFAPMTVGRMRLCPLLTDLSDENVLHLMDYLVPHVKAAGMQIGELNAPQHIFFIRRGTVYIRHEELFLADLSSATQPKCRSLLVEGHTFGERQCIFREALGDSFYAVTNVDLYALPFSVLIQFMKQQPDARKIIYASAKAASLVLENDYERMRFVPSSVEEMGTVFLGSALMSKLFHRRVSISTIGSRRITPLAALAGNTGKMDGKVDQSACGVSPHFIEQIRRIPLLDLCSPDDAFYAECASHWNMFLYDAGEYIVRRGGECNRLLLFPQGGAAVVLNEKNASQCLVDSSTPFFRQNFSLVPRECIIGYTCVRRHPWALSVIALENQLEVWEIKRVKFLELLRKYQLERKMQEIVLQLLQPLMCLPSRSTVLDMQPLLAPAPNSLWSEHRIPNLHPVSLCEHLRFPVWKEGDLPLGSYNLQNRRNTI</sequence>
<dbReference type="InterPro" id="IPR014710">
    <property type="entry name" value="RmlC-like_jellyroll"/>
</dbReference>
<feature type="transmembrane region" description="Helical" evidence="1">
    <location>
        <begin position="12"/>
        <end position="31"/>
    </location>
</feature>
<keyword evidence="1" id="KW-1133">Transmembrane helix</keyword>
<dbReference type="SUPFAM" id="SSF51206">
    <property type="entry name" value="cAMP-binding domain-like"/>
    <property type="match status" value="3"/>
</dbReference>
<dbReference type="PaxDb" id="353153-Q4DAJ8"/>
<keyword evidence="1" id="KW-0472">Membrane</keyword>
<dbReference type="RefSeq" id="XP_811393.1">
    <property type="nucleotide sequence ID" value="XM_806300.1"/>
</dbReference>
<evidence type="ECO:0000313" key="3">
    <source>
        <dbReference type="EMBL" id="EAN89542.1"/>
    </source>
</evidence>
<dbReference type="GeneID" id="3542365"/>
<dbReference type="PROSITE" id="PS50042">
    <property type="entry name" value="CNMP_BINDING_3"/>
    <property type="match status" value="2"/>
</dbReference>
<gene>
    <name evidence="3" type="ORF">Tc00.1047053508273.30</name>
</gene>
<proteinExistence type="predicted"/>
<keyword evidence="4" id="KW-1185">Reference proteome</keyword>
<organism evidence="3 4">
    <name type="scientific">Trypanosoma cruzi (strain CL Brener)</name>
    <dbReference type="NCBI Taxonomy" id="353153"/>
    <lineage>
        <taxon>Eukaryota</taxon>
        <taxon>Discoba</taxon>
        <taxon>Euglenozoa</taxon>
        <taxon>Kinetoplastea</taxon>
        <taxon>Metakinetoplastina</taxon>
        <taxon>Trypanosomatida</taxon>
        <taxon>Trypanosomatidae</taxon>
        <taxon>Trypanosoma</taxon>
        <taxon>Schizotrypanum</taxon>
    </lineage>
</organism>
<dbReference type="Proteomes" id="UP000002296">
    <property type="component" value="Unassembled WGS sequence"/>
</dbReference>
<accession>Q4DAJ8</accession>
<comment type="caution">
    <text evidence="3">The sequence shown here is derived from an EMBL/GenBank/DDBJ whole genome shotgun (WGS) entry which is preliminary data.</text>
</comment>
<dbReference type="InParanoid" id="Q4DAJ8"/>
<evidence type="ECO:0000259" key="2">
    <source>
        <dbReference type="PROSITE" id="PS50042"/>
    </source>
</evidence>
<reference evidence="3 4" key="1">
    <citation type="journal article" date="2005" name="Science">
        <title>The genome sequence of Trypanosoma cruzi, etiologic agent of Chagas disease.</title>
        <authorList>
            <person name="El-Sayed N.M."/>
            <person name="Myler P.J."/>
            <person name="Bartholomeu D.C."/>
            <person name="Nilsson D."/>
            <person name="Aggarwal G."/>
            <person name="Tran A.N."/>
            <person name="Ghedin E."/>
            <person name="Worthey E.A."/>
            <person name="Delcher A.L."/>
            <person name="Blandin G."/>
            <person name="Westenberger S.J."/>
            <person name="Caler E."/>
            <person name="Cerqueira G.C."/>
            <person name="Branche C."/>
            <person name="Haas B."/>
            <person name="Anupama A."/>
            <person name="Arner E."/>
            <person name="Aslund L."/>
            <person name="Attipoe P."/>
            <person name="Bontempi E."/>
            <person name="Bringaud F."/>
            <person name="Burton P."/>
            <person name="Cadag E."/>
            <person name="Campbell D.A."/>
            <person name="Carrington M."/>
            <person name="Crabtree J."/>
            <person name="Darban H."/>
            <person name="da Silveira J.F."/>
            <person name="de Jong P."/>
            <person name="Edwards K."/>
            <person name="Englund P.T."/>
            <person name="Fazelina G."/>
            <person name="Feldblyum T."/>
            <person name="Ferella M."/>
            <person name="Frasch A.C."/>
            <person name="Gull K."/>
            <person name="Horn D."/>
            <person name="Hou L."/>
            <person name="Huang Y."/>
            <person name="Kindlund E."/>
            <person name="Klingbeil M."/>
            <person name="Kluge S."/>
            <person name="Koo H."/>
            <person name="Lacerda D."/>
            <person name="Levin M.J."/>
            <person name="Lorenzi H."/>
            <person name="Louie T."/>
            <person name="Machado C.R."/>
            <person name="McCulloch R."/>
            <person name="McKenna A."/>
            <person name="Mizuno Y."/>
            <person name="Mottram J.C."/>
            <person name="Nelson S."/>
            <person name="Ochaya S."/>
            <person name="Osoegawa K."/>
            <person name="Pai G."/>
            <person name="Parsons M."/>
            <person name="Pentony M."/>
            <person name="Pettersson U."/>
            <person name="Pop M."/>
            <person name="Ramirez J.L."/>
            <person name="Rinta J."/>
            <person name="Robertson L."/>
            <person name="Salzberg S.L."/>
            <person name="Sanchez D.O."/>
            <person name="Seyler A."/>
            <person name="Sharma R."/>
            <person name="Shetty J."/>
            <person name="Simpson A.J."/>
            <person name="Sisk E."/>
            <person name="Tammi M.T."/>
            <person name="Tarleton R."/>
            <person name="Teixeira S."/>
            <person name="Van Aken S."/>
            <person name="Vogt C."/>
            <person name="Ward P.N."/>
            <person name="Wickstead B."/>
            <person name="Wortman J."/>
            <person name="White O."/>
            <person name="Fraser C.M."/>
            <person name="Stuart K.D."/>
            <person name="Andersson B."/>
        </authorList>
    </citation>
    <scope>NUCLEOTIDE SEQUENCE [LARGE SCALE GENOMIC DNA]</scope>
    <source>
        <strain evidence="3 4">CL Brener</strain>
    </source>
</reference>
<feature type="transmembrane region" description="Helical" evidence="1">
    <location>
        <begin position="78"/>
        <end position="96"/>
    </location>
</feature>
<dbReference type="eggNOG" id="ENOG502QUC2">
    <property type="taxonomic scope" value="Eukaryota"/>
</dbReference>
<name>Q4DAJ8_TRYCC</name>